<comment type="subcellular location">
    <subcellularLocation>
        <location evidence="1">Membrane</location>
        <topology evidence="1">Single-pass type I membrane protein</topology>
    </subcellularLocation>
</comment>
<sequence length="2433" mass="273467">MNWSFPEAQSNLLKEVSTTNIQWIAQSRPGGKQGWRWTKMDEKAFKDNSLISTVIVSLDSYYVDMELRLAANWRDNVIVSSKHFRQSTFPEKHLSQTYLPQPSSGSFLQLSPSSFGACWDTESPNKFKIKLFNVTKEGEMDQLIVSEIVADKCHVFRNLTVKEGGEFRLIIIDAGSLSENGDEEVKHPSPLNKRQPLEGRKDDDKALIYDNGLQLNISLIEIDEPKDPHPLLIFTDGSSLYLLHDVNDFVLLTEPIKVSFSLNDSQTISALSALSQTEVLIGLSDGAVFHLEILFESGMELELINRTMEGELKTQTRKIRESDGVAITQIVVDFIQERLYAIRDKLGILRCKINTCDNTTTNMLITNTPNYVQRIACDPWNGFIYYSTNVGDIFSMPLFSIDAPQNFSQTITRRIAEIPAANTVEVDISDQKLDLVDASIHDEREVWTLNDRYRNIIRSKFYQNRLFWISTSCGDSHPWERCLFSEEFEHQHKTIHLNKYLFAGSVREFTLLKPFPRLPFMFSPAKVGLIVVDMEAFISWKPPTFLPFQAIGSSWRSLTYEYILQSEEKDFTKINLDNPSEMDNSTEINENKNISLLTGTIPKIHATGTTQNTHSSTVHLENDIPSGNYYFAKVRVCTGNNNKICSAQITAKSQPIQLSQSNKQISLLNKRLSSSSADMITLHSSNINAYDWQGREFTEEQRLFYPQIPSEAGIAIAFDNTSNVLFSSSRKDASITQRFENNNFRFLESAFVHQITLIPSKALVLLATSYSVIVYRATSSFDKLSYNCAVGGEECGEVVGVVYDDGTSNQEGPRVLLLVQLSSGAVQLFQTTVDLNQPFQLVNSVPKGLPYRIRQVGGFIDGRFIILTEDGYFGTLDYDLTNINLNFAIREINHLMVADSVSPFERRFLHFDGPIHFDEKTAQLRWSVVRGGGELVSVTTATEDDLKSPQLIPLLYKLSLFRDGFSGKEPTLIVSQQNSFSLPPKLLQAWNSRQRFDAQVEAISPWLRVWANQTGLNAATKPPTTPEGVRIYATQQRTVDGSRAIIDIFWHEPSEWNGEKLGYQLNCTITQGTSSSIASSSQGAIQTSDPTNSNSSPTQYMNVTLKSSQRSSSFTVRSGKVGCLVYAINDQQLIGQPSALAEIDGSEFKPLIRLFAIDSTESLVAIQNWTIEVSKSGASIRKLRDLISAKNRRRQTTQIGQQQQQTSQQQQQQMLHSSQYQAITFVGNELYAIRKETEMLSSSSSSSQLFLVKLDINQVDQVIYKQQIDAMASDWVANRLLLVGNRALMQIELDQLQQDSATTISPKRLFQLSMGAQDAKQLIFDPFTNTALLLTKNGSLLALNLNNGSETNLELTTGCLKQKTITSIVGEFIWNRAASPQLYALTWNGLMELKLGADNCPEVNVNWEMFGERGLKAISLFAVADKVFVFATPTDLLVYDRLSASVSQFPIPNPPLRQLLTVSQSSQPFPDRNCFQLPPVSSIEFIVKNDGRTGAVVEVPEPKRDEKDEAVKQPIECQNISQPQTQYELHFRKRGAEKEKIIRTTNNKTFIEQGVLDKNTDYDVSLSWSNRFWTVQGQSELKLLHTGFGFPSAPREPTAFSLSPDTVLLSWLPPELLNAPASEIRYRISQQSSSIISPVPVAVRQGARGHFSTPTADVLSCDGSDICQAKVPNLRPSTDYHFWILALHVSRISLNSVEDPEATSVETQAHTRGIPGTLRLENATSTSLNLRWNTLPGAENGFPYVQHIQVSIQYRQSAVDASWTLLHNSTFILEPNTTLTSIGSQHSFCIEELRPATTYDYRYLAEYYNNIIPNEEASNKKEKVLITESFFQQVQQARTKAGTPSAPTNVHLINDPKGTWTLRWLAPESDGGETIQNYAVEYRPNSQSEWEIADRGLPSEKLFWRVTWSESHARHGSEPSDSELTDGQFRVRAANSEGFGDFGYTKVNGADSADSLERNGKGMLWNVLLILLLVLLLLCAGAYYTCMEEKLPNLFLEGLSFILHNFDHPNIVKLLGVNMEQGEHFLVLELMDGGDLLGFLRECRPRKGHPSRLCLRDLIAIAVDVGRGCVHLETYKHVHRDLAARNCLISSKTSPQRITKIADFGLARSLFVDDYYRDMLPLRWLSPEVITQGLFTSKSDVWAFGVLLWEIITLGEQPYSNRQNTEVFLITKNLYFRKILKVLNLLSNGICLERPLECPEELYQVMRSCWTNPAEQRPRFLDIQPRMESIRGLTHFQSRDPFPSGHLNGFENSLDSSTSTHESSTTTNGGDSSNAVHFEKSENSSSRKHSRFGPKPTPRRQLGQQGTNGTTSTTTTNVALNDSSDYELPIRPSTSSFQSSNNHNNHQNNQNSPFFASQFRKTSNSTIGQHQPPIVAFQNNAFMVDEGSTSSERLQKQPIWGTQINNNGINTARDLPTNEEQHRFGGSSRVSRV</sequence>
<dbReference type="Proteomes" id="UP000095281">
    <property type="component" value="Unplaced"/>
</dbReference>
<feature type="domain" description="Fibronectin type-III" evidence="13">
    <location>
        <begin position="1593"/>
        <end position="1707"/>
    </location>
</feature>
<dbReference type="InterPro" id="IPR036116">
    <property type="entry name" value="FN3_sf"/>
</dbReference>
<accession>A0A1I8BZ99</accession>
<dbReference type="CDD" id="cd00063">
    <property type="entry name" value="FN3"/>
    <property type="match status" value="2"/>
</dbReference>
<feature type="region of interest" description="Disordered" evidence="10">
    <location>
        <begin position="2413"/>
        <end position="2433"/>
    </location>
</feature>
<dbReference type="Pfam" id="PF07714">
    <property type="entry name" value="PK_Tyr_Ser-Thr"/>
    <property type="match status" value="1"/>
</dbReference>
<feature type="region of interest" description="Disordered" evidence="10">
    <location>
        <begin position="2236"/>
        <end position="2352"/>
    </location>
</feature>
<feature type="transmembrane region" description="Helical" evidence="11">
    <location>
        <begin position="1963"/>
        <end position="1984"/>
    </location>
</feature>
<evidence type="ECO:0000256" key="8">
    <source>
        <dbReference type="ARBA" id="ARBA00023136"/>
    </source>
</evidence>
<dbReference type="Pfam" id="PF25494">
    <property type="entry name" value="Beta-prop_Rol-3"/>
    <property type="match status" value="1"/>
</dbReference>
<dbReference type="GO" id="GO:0005524">
    <property type="term" value="F:ATP binding"/>
    <property type="evidence" value="ECO:0007669"/>
    <property type="project" value="UniProtKB-KW"/>
</dbReference>
<dbReference type="InterPro" id="IPR011009">
    <property type="entry name" value="Kinase-like_dom_sf"/>
</dbReference>
<dbReference type="InterPro" id="IPR003961">
    <property type="entry name" value="FN3_dom"/>
</dbReference>
<dbReference type="SMART" id="SM00219">
    <property type="entry name" value="TyrKc"/>
    <property type="match status" value="1"/>
</dbReference>
<evidence type="ECO:0000259" key="12">
    <source>
        <dbReference type="PROSITE" id="PS50011"/>
    </source>
</evidence>
<evidence type="ECO:0000256" key="1">
    <source>
        <dbReference type="ARBA" id="ARBA00004479"/>
    </source>
</evidence>
<keyword evidence="8 11" id="KW-0472">Membrane</keyword>
<dbReference type="GO" id="GO:0007169">
    <property type="term" value="P:cell surface receptor protein tyrosine kinase signaling pathway"/>
    <property type="evidence" value="ECO:0007669"/>
    <property type="project" value="TreeGrafter"/>
</dbReference>
<feature type="compositionally biased region" description="Low complexity" evidence="10">
    <location>
        <begin position="2303"/>
        <end position="2317"/>
    </location>
</feature>
<feature type="region of interest" description="Disordered" evidence="10">
    <location>
        <begin position="179"/>
        <end position="198"/>
    </location>
</feature>
<keyword evidence="4" id="KW-0677">Repeat</keyword>
<dbReference type="GO" id="GO:0004714">
    <property type="term" value="F:transmembrane receptor protein tyrosine kinase activity"/>
    <property type="evidence" value="ECO:0007669"/>
    <property type="project" value="TreeGrafter"/>
</dbReference>
<dbReference type="InterPro" id="IPR000719">
    <property type="entry name" value="Prot_kinase_dom"/>
</dbReference>
<dbReference type="GO" id="GO:0043235">
    <property type="term" value="C:receptor complex"/>
    <property type="evidence" value="ECO:0007669"/>
    <property type="project" value="TreeGrafter"/>
</dbReference>
<keyword evidence="2 11" id="KW-0812">Transmembrane</keyword>
<dbReference type="GO" id="GO:0005886">
    <property type="term" value="C:plasma membrane"/>
    <property type="evidence" value="ECO:0007669"/>
    <property type="project" value="TreeGrafter"/>
</dbReference>
<name>A0A1I8BZ99_MELHA</name>
<feature type="compositionally biased region" description="Low complexity" evidence="10">
    <location>
        <begin position="2335"/>
        <end position="2352"/>
    </location>
</feature>
<dbReference type="InterPro" id="IPR050122">
    <property type="entry name" value="RTK"/>
</dbReference>
<dbReference type="PANTHER" id="PTHR24416">
    <property type="entry name" value="TYROSINE-PROTEIN KINASE RECEPTOR"/>
    <property type="match status" value="1"/>
</dbReference>
<dbReference type="PANTHER" id="PTHR24416:SF525">
    <property type="entry name" value="INSULIN-LIKE RECEPTOR"/>
    <property type="match status" value="1"/>
</dbReference>
<evidence type="ECO:0000259" key="13">
    <source>
        <dbReference type="PROSITE" id="PS50853"/>
    </source>
</evidence>
<protein>
    <submittedName>
        <fullName evidence="15">Vacuolar protein sorting-associated protein 16 homolog</fullName>
    </submittedName>
</protein>
<dbReference type="PROSITE" id="PS50853">
    <property type="entry name" value="FN3"/>
    <property type="match status" value="3"/>
</dbReference>
<dbReference type="WBParaSite" id="MhA1_Contig79.frz3.fgene3">
    <property type="protein sequence ID" value="MhA1_Contig79.frz3.fgene3"/>
    <property type="gene ID" value="MhA1_Contig79.frz3.fgene3"/>
</dbReference>
<dbReference type="PROSITE" id="PS50011">
    <property type="entry name" value="PROTEIN_KINASE_DOM"/>
    <property type="match status" value="1"/>
</dbReference>
<evidence type="ECO:0000256" key="11">
    <source>
        <dbReference type="SAM" id="Phobius"/>
    </source>
</evidence>
<dbReference type="InterPro" id="IPR020635">
    <property type="entry name" value="Tyr_kinase_cat_dom"/>
</dbReference>
<dbReference type="SUPFAM" id="SSF49265">
    <property type="entry name" value="Fibronectin type III"/>
    <property type="match status" value="2"/>
</dbReference>
<dbReference type="PRINTS" id="PR00109">
    <property type="entry name" value="TYRKINASE"/>
</dbReference>
<evidence type="ECO:0000256" key="3">
    <source>
        <dbReference type="ARBA" id="ARBA00022729"/>
    </source>
</evidence>
<reference evidence="15" key="1">
    <citation type="submission" date="2016-11" db="UniProtKB">
        <authorList>
            <consortium name="WormBaseParasite"/>
        </authorList>
    </citation>
    <scope>IDENTIFICATION</scope>
</reference>
<dbReference type="InterPro" id="IPR013783">
    <property type="entry name" value="Ig-like_fold"/>
</dbReference>
<dbReference type="SUPFAM" id="SSF56112">
    <property type="entry name" value="Protein kinase-like (PK-like)"/>
    <property type="match status" value="1"/>
</dbReference>
<keyword evidence="6" id="KW-0067">ATP-binding</keyword>
<dbReference type="InterPro" id="IPR001245">
    <property type="entry name" value="Ser-Thr/Tyr_kinase_cat_dom"/>
</dbReference>
<feature type="domain" description="Fibronectin type-III" evidence="13">
    <location>
        <begin position="1846"/>
        <end position="1955"/>
    </location>
</feature>
<evidence type="ECO:0000313" key="15">
    <source>
        <dbReference type="WBParaSite" id="MhA1_Contig79.frz3.fgene3"/>
    </source>
</evidence>
<evidence type="ECO:0000256" key="4">
    <source>
        <dbReference type="ARBA" id="ARBA00022737"/>
    </source>
</evidence>
<dbReference type="Gene3D" id="2.60.40.10">
    <property type="entry name" value="Immunoglobulins"/>
    <property type="match status" value="3"/>
</dbReference>
<organism evidence="14 15">
    <name type="scientific">Meloidogyne hapla</name>
    <name type="common">Root-knot nematode worm</name>
    <dbReference type="NCBI Taxonomy" id="6305"/>
    <lineage>
        <taxon>Eukaryota</taxon>
        <taxon>Metazoa</taxon>
        <taxon>Ecdysozoa</taxon>
        <taxon>Nematoda</taxon>
        <taxon>Chromadorea</taxon>
        <taxon>Rhabditida</taxon>
        <taxon>Tylenchina</taxon>
        <taxon>Tylenchomorpha</taxon>
        <taxon>Tylenchoidea</taxon>
        <taxon>Meloidogynidae</taxon>
        <taxon>Meloidogyninae</taxon>
        <taxon>Meloidogyne</taxon>
    </lineage>
</organism>
<dbReference type="CDD" id="cd00192">
    <property type="entry name" value="PTKc"/>
    <property type="match status" value="1"/>
</dbReference>
<keyword evidence="5" id="KW-0547">Nucleotide-binding</keyword>
<dbReference type="SMART" id="SM00060">
    <property type="entry name" value="FN3"/>
    <property type="match status" value="4"/>
</dbReference>
<evidence type="ECO:0000256" key="7">
    <source>
        <dbReference type="ARBA" id="ARBA00022989"/>
    </source>
</evidence>
<feature type="compositionally biased region" description="Low complexity" evidence="10">
    <location>
        <begin position="2256"/>
        <end position="2274"/>
    </location>
</feature>
<keyword evidence="7 11" id="KW-1133">Transmembrane helix</keyword>
<dbReference type="InterPro" id="IPR057329">
    <property type="entry name" value="Beta-prop_Rol-3"/>
</dbReference>
<evidence type="ECO:0000313" key="14">
    <source>
        <dbReference type="Proteomes" id="UP000095281"/>
    </source>
</evidence>
<feature type="domain" description="Fibronectin type-III" evidence="13">
    <location>
        <begin position="1714"/>
        <end position="1829"/>
    </location>
</feature>
<dbReference type="Gene3D" id="1.10.510.10">
    <property type="entry name" value="Transferase(Phosphotransferase) domain 1"/>
    <property type="match status" value="1"/>
</dbReference>
<proteinExistence type="predicted"/>
<evidence type="ECO:0000256" key="2">
    <source>
        <dbReference type="ARBA" id="ARBA00022692"/>
    </source>
</evidence>
<evidence type="ECO:0000256" key="5">
    <source>
        <dbReference type="ARBA" id="ARBA00022741"/>
    </source>
</evidence>
<dbReference type="InterPro" id="IPR011042">
    <property type="entry name" value="6-blade_b-propeller_TolB-like"/>
</dbReference>
<feature type="domain" description="Protein kinase" evidence="12">
    <location>
        <begin position="1931"/>
        <end position="2227"/>
    </location>
</feature>
<dbReference type="Gene3D" id="2.120.10.30">
    <property type="entry name" value="TolB, C-terminal domain"/>
    <property type="match status" value="1"/>
</dbReference>
<keyword evidence="9" id="KW-0325">Glycoprotein</keyword>
<dbReference type="OMA" id="STDYKFW"/>
<keyword evidence="3" id="KW-0732">Signal</keyword>
<evidence type="ECO:0000256" key="6">
    <source>
        <dbReference type="ARBA" id="ARBA00022840"/>
    </source>
</evidence>
<evidence type="ECO:0000256" key="9">
    <source>
        <dbReference type="ARBA" id="ARBA00023180"/>
    </source>
</evidence>
<keyword evidence="14" id="KW-1185">Reference proteome</keyword>
<evidence type="ECO:0000256" key="10">
    <source>
        <dbReference type="SAM" id="MobiDB-lite"/>
    </source>
</evidence>